<organism evidence="3 4">
    <name type="scientific">Paracoccus solventivorans</name>
    <dbReference type="NCBI Taxonomy" id="53463"/>
    <lineage>
        <taxon>Bacteria</taxon>
        <taxon>Pseudomonadati</taxon>
        <taxon>Pseudomonadota</taxon>
        <taxon>Alphaproteobacteria</taxon>
        <taxon>Rhodobacterales</taxon>
        <taxon>Paracoccaceae</taxon>
        <taxon>Paracoccus</taxon>
    </lineage>
</organism>
<dbReference type="Proteomes" id="UP000580830">
    <property type="component" value="Unassembled WGS sequence"/>
</dbReference>
<feature type="region of interest" description="Disordered" evidence="1">
    <location>
        <begin position="29"/>
        <end position="84"/>
    </location>
</feature>
<feature type="chain" id="PRO_5032821270" evidence="2">
    <location>
        <begin position="23"/>
        <end position="84"/>
    </location>
</feature>
<keyword evidence="2" id="KW-0732">Signal</keyword>
<accession>A0A832PLM2</accession>
<evidence type="ECO:0000313" key="4">
    <source>
        <dbReference type="Proteomes" id="UP000580830"/>
    </source>
</evidence>
<dbReference type="EMBL" id="DULP01000104">
    <property type="protein sequence ID" value="HHW33893.1"/>
    <property type="molecule type" value="Genomic_DNA"/>
</dbReference>
<feature type="compositionally biased region" description="Low complexity" evidence="1">
    <location>
        <begin position="35"/>
        <end position="50"/>
    </location>
</feature>
<evidence type="ECO:0000256" key="2">
    <source>
        <dbReference type="SAM" id="SignalP"/>
    </source>
</evidence>
<evidence type="ECO:0000256" key="1">
    <source>
        <dbReference type="SAM" id="MobiDB-lite"/>
    </source>
</evidence>
<evidence type="ECO:0000313" key="3">
    <source>
        <dbReference type="EMBL" id="HHW33893.1"/>
    </source>
</evidence>
<feature type="signal peptide" evidence="2">
    <location>
        <begin position="1"/>
        <end position="22"/>
    </location>
</feature>
<comment type="caution">
    <text evidence="3">The sequence shown here is derived from an EMBL/GenBank/DDBJ whole genome shotgun (WGS) entry which is preliminary data.</text>
</comment>
<feature type="non-terminal residue" evidence="3">
    <location>
        <position position="84"/>
    </location>
</feature>
<name>A0A832PLM2_9RHOB</name>
<gene>
    <name evidence="3" type="ORF">GXX24_07115</name>
</gene>
<proteinExistence type="predicted"/>
<sequence>MSLRNVTLTAVAALSLGMAANAQSTTTVTVPLNEPGTQAPVPTGPGTTVTRLPDGSSTVETTGATPEPQAATSAAAAPAATAPA</sequence>
<feature type="compositionally biased region" description="Low complexity" evidence="1">
    <location>
        <begin position="64"/>
        <end position="84"/>
    </location>
</feature>
<protein>
    <submittedName>
        <fullName evidence="3">DUF4115 domain-containing protein</fullName>
    </submittedName>
</protein>
<reference evidence="3 4" key="1">
    <citation type="journal article" date="2020" name="Biotechnol. Biofuels">
        <title>New insights from the biogas microbiome by comprehensive genome-resolved metagenomics of nearly 1600 species originating from multiple anaerobic digesters.</title>
        <authorList>
            <person name="Campanaro S."/>
            <person name="Treu L."/>
            <person name="Rodriguez-R L.M."/>
            <person name="Kovalovszki A."/>
            <person name="Ziels R.M."/>
            <person name="Maus I."/>
            <person name="Zhu X."/>
            <person name="Kougias P.G."/>
            <person name="Basile A."/>
            <person name="Luo G."/>
            <person name="Schluter A."/>
            <person name="Konstantinidis K.T."/>
            <person name="Angelidaki I."/>
        </authorList>
    </citation>
    <scope>NUCLEOTIDE SEQUENCE [LARGE SCALE GENOMIC DNA]</scope>
    <source>
        <strain evidence="3">AS04akNAM_125</strain>
    </source>
</reference>
<dbReference type="AlphaFoldDB" id="A0A832PLM2"/>